<dbReference type="GO" id="GO:0003824">
    <property type="term" value="F:catalytic activity"/>
    <property type="evidence" value="ECO:0007669"/>
    <property type="project" value="InterPro"/>
</dbReference>
<gene>
    <name evidence="2" type="ORF">EGW08_001506</name>
</gene>
<protein>
    <submittedName>
        <fullName evidence="2">Uncharacterized protein</fullName>
    </submittedName>
</protein>
<dbReference type="PROSITE" id="PS00163">
    <property type="entry name" value="FUMARATE_LYASES"/>
    <property type="match status" value="1"/>
</dbReference>
<feature type="compositionally biased region" description="Gly residues" evidence="1">
    <location>
        <begin position="144"/>
        <end position="154"/>
    </location>
</feature>
<comment type="caution">
    <text evidence="2">The sequence shown here is derived from an EMBL/GenBank/DDBJ whole genome shotgun (WGS) entry which is preliminary data.</text>
</comment>
<feature type="compositionally biased region" description="Polar residues" evidence="1">
    <location>
        <begin position="165"/>
        <end position="176"/>
    </location>
</feature>
<feature type="compositionally biased region" description="Polar residues" evidence="1">
    <location>
        <begin position="193"/>
        <end position="210"/>
    </location>
</feature>
<sequence>MLSRTISTDGHNLTRLLESYRNTNKYQSVHDTSLVASEDHARRDVPNLGQVSPRVSLPSVLFPHVFRQEEDGQLDLSNTPDSQARLVIKRSVRARDAYIGFHPYLPTPPLSVAENDVILPFEPRDLLHAQAPSTDSTESYIDGLNGGGYGGLESQGGSSVMGNKVNMNSNPFSTSEDLWESPIHQRSPEYKSRSSNQQRYSGNLWKSPSKPQLVGDPWTSSVKQGSLEELRKSMIRQLSSENLWESPMEQRSSELVDLDTMLEPEDNPPPDKTTRHVYAMLIPPTAKRSTSVRGRHPRTRSWGTRRKYH</sequence>
<dbReference type="EMBL" id="RQTK01000026">
    <property type="protein sequence ID" value="RUS90702.1"/>
    <property type="molecule type" value="Genomic_DNA"/>
</dbReference>
<dbReference type="AlphaFoldDB" id="A0A433UA86"/>
<feature type="region of interest" description="Disordered" evidence="1">
    <location>
        <begin position="283"/>
        <end position="309"/>
    </location>
</feature>
<dbReference type="Proteomes" id="UP000271974">
    <property type="component" value="Unassembled WGS sequence"/>
</dbReference>
<name>A0A433UA86_ELYCH</name>
<reference evidence="2 3" key="1">
    <citation type="submission" date="2019-01" db="EMBL/GenBank/DDBJ databases">
        <title>A draft genome assembly of the solar-powered sea slug Elysia chlorotica.</title>
        <authorList>
            <person name="Cai H."/>
            <person name="Li Q."/>
            <person name="Fang X."/>
            <person name="Li J."/>
            <person name="Curtis N.E."/>
            <person name="Altenburger A."/>
            <person name="Shibata T."/>
            <person name="Feng M."/>
            <person name="Maeda T."/>
            <person name="Schwartz J.A."/>
            <person name="Shigenobu S."/>
            <person name="Lundholm N."/>
            <person name="Nishiyama T."/>
            <person name="Yang H."/>
            <person name="Hasebe M."/>
            <person name="Li S."/>
            <person name="Pierce S.K."/>
            <person name="Wang J."/>
        </authorList>
    </citation>
    <scope>NUCLEOTIDE SEQUENCE [LARGE SCALE GENOMIC DNA]</scope>
    <source>
        <strain evidence="2">EC2010</strain>
        <tissue evidence="2">Whole organism of an adult</tissue>
    </source>
</reference>
<accession>A0A433UA86</accession>
<evidence type="ECO:0000256" key="1">
    <source>
        <dbReference type="SAM" id="MobiDB-lite"/>
    </source>
</evidence>
<keyword evidence="3" id="KW-1185">Reference proteome</keyword>
<evidence type="ECO:0000313" key="3">
    <source>
        <dbReference type="Proteomes" id="UP000271974"/>
    </source>
</evidence>
<dbReference type="InterPro" id="IPR020557">
    <property type="entry name" value="Fumarate_lyase_CS"/>
</dbReference>
<proteinExistence type="predicted"/>
<evidence type="ECO:0000313" key="2">
    <source>
        <dbReference type="EMBL" id="RUS90702.1"/>
    </source>
</evidence>
<feature type="region of interest" description="Disordered" evidence="1">
    <location>
        <begin position="131"/>
        <end position="220"/>
    </location>
</feature>
<feature type="compositionally biased region" description="Basic residues" evidence="1">
    <location>
        <begin position="293"/>
        <end position="309"/>
    </location>
</feature>
<organism evidence="2 3">
    <name type="scientific">Elysia chlorotica</name>
    <name type="common">Eastern emerald elysia</name>
    <name type="synonym">Sea slug</name>
    <dbReference type="NCBI Taxonomy" id="188477"/>
    <lineage>
        <taxon>Eukaryota</taxon>
        <taxon>Metazoa</taxon>
        <taxon>Spiralia</taxon>
        <taxon>Lophotrochozoa</taxon>
        <taxon>Mollusca</taxon>
        <taxon>Gastropoda</taxon>
        <taxon>Heterobranchia</taxon>
        <taxon>Euthyneura</taxon>
        <taxon>Panpulmonata</taxon>
        <taxon>Sacoglossa</taxon>
        <taxon>Placobranchoidea</taxon>
        <taxon>Plakobranchidae</taxon>
        <taxon>Elysia</taxon>
    </lineage>
</organism>